<dbReference type="RefSeq" id="WP_368390762.1">
    <property type="nucleotide sequence ID" value="NZ_JBFRYC010000001.1"/>
</dbReference>
<dbReference type="Pfam" id="PF05787">
    <property type="entry name" value="PhoX"/>
    <property type="match status" value="1"/>
</dbReference>
<feature type="signal peptide" evidence="1">
    <location>
        <begin position="1"/>
        <end position="22"/>
    </location>
</feature>
<evidence type="ECO:0000313" key="3">
    <source>
        <dbReference type="Proteomes" id="UP001557465"/>
    </source>
</evidence>
<dbReference type="Proteomes" id="UP001557465">
    <property type="component" value="Unassembled WGS sequence"/>
</dbReference>
<proteinExistence type="predicted"/>
<name>A0ABV3TGJ5_9RHOB</name>
<dbReference type="PANTHER" id="PTHR35399:SF2">
    <property type="entry name" value="DUF839 DOMAIN-CONTAINING PROTEIN"/>
    <property type="match status" value="1"/>
</dbReference>
<evidence type="ECO:0000256" key="1">
    <source>
        <dbReference type="SAM" id="SignalP"/>
    </source>
</evidence>
<protein>
    <submittedName>
        <fullName evidence="2">PhoX family phosphatase</fullName>
    </submittedName>
</protein>
<dbReference type="EMBL" id="JBFRYC010000001">
    <property type="protein sequence ID" value="MEX1660460.1"/>
    <property type="molecule type" value="Genomic_DNA"/>
</dbReference>
<keyword evidence="1" id="KW-0732">Signal</keyword>
<organism evidence="2 3">
    <name type="scientific">Thioclava arctica</name>
    <dbReference type="NCBI Taxonomy" id="3238301"/>
    <lineage>
        <taxon>Bacteria</taxon>
        <taxon>Pseudomonadati</taxon>
        <taxon>Pseudomonadota</taxon>
        <taxon>Alphaproteobacteria</taxon>
        <taxon>Rhodobacterales</taxon>
        <taxon>Paracoccaceae</taxon>
        <taxon>Thioclava</taxon>
    </lineage>
</organism>
<dbReference type="PANTHER" id="PTHR35399">
    <property type="entry name" value="SLR8030 PROTEIN"/>
    <property type="match status" value="1"/>
</dbReference>
<reference evidence="2 3" key="1">
    <citation type="journal article" date="2011" name="Int. J. Syst. Evol. Microbiol.">
        <title>Zhongshania antarctica gen. nov., sp. nov. and Zhongshania guokunii sp. nov., gammaproteobacteria respectively isolated from coastal attached (fast) ice and surface seawater of the Antarctic.</title>
        <authorList>
            <person name="Li H.J."/>
            <person name="Zhang X.Y."/>
            <person name="Chen C.X."/>
            <person name="Zhang Y.J."/>
            <person name="Gao Z.M."/>
            <person name="Yu Y."/>
            <person name="Chen X.L."/>
            <person name="Chen B."/>
            <person name="Zhang Y.Z."/>
        </authorList>
    </citation>
    <scope>NUCLEOTIDE SEQUENCE [LARGE SCALE GENOMIC DNA]</scope>
    <source>
        <strain evidence="2 3">15-R06ZXC-3</strain>
    </source>
</reference>
<dbReference type="InterPro" id="IPR008557">
    <property type="entry name" value="PhoX"/>
</dbReference>
<accession>A0ABV3TGJ5</accession>
<evidence type="ECO:0000313" key="2">
    <source>
        <dbReference type="EMBL" id="MEX1660460.1"/>
    </source>
</evidence>
<comment type="caution">
    <text evidence="2">The sequence shown here is derived from an EMBL/GenBank/DDBJ whole genome shotgun (WGS) entry which is preliminary data.</text>
</comment>
<sequence length="602" mass="65581">MSLRSALLQATAIALLPLAAQAGDLSFAPVPFAKDDAAKRAAIASEKVTVDGKDYAIGYHVMARSGDKIGDHTFALLTDKDGNPIKSADGSEHISEDADFTSLLRQGDKLYSVTNFESRPGAMYLSEVEQDGEGNLKLISTKPINFAEFHGLWVPCAGSVTPWETHLGSEEYPADARVIEAATSLDEIDDYDFPMVRYAGLNPEDMTLDQFRDAYKPYRYGFPTEIAISDDGEGTAHKHFSMGRVAVELAYVMPDRKTAYISDDGTNVGLFRFEADKEGDLSAGTLYAAKWNQTSDQDGGAADLEWVDLGHADDASVQKAIESGIQFSDLFETAEIGDDGTCPEGFSATNAEGNAECLRVKDGMDMLASRLETRRYASMKGATTEFRKMEGITYDPDKHQMYLSMSAVEKGMEDGAKQDKGGMNAIRLPKNKCGTVYSLSLDDKYDATKIMGFISGKPLTEERKASAMDANCDPTHDMCGDTAELNSCDINGIANPDNITYIPGYNTLIIGEDTGSGHQNDAIWAMNTDTKELTRILSTPYGSETTSTYWYPNIKGHGYLMAVIQHPYGESDEDKLTDPAQARAYVGYVGPFPPMDEAAKTH</sequence>
<gene>
    <name evidence="2" type="ORF">AB4874_02185</name>
</gene>
<keyword evidence="3" id="KW-1185">Reference proteome</keyword>
<feature type="chain" id="PRO_5045886573" evidence="1">
    <location>
        <begin position="23"/>
        <end position="602"/>
    </location>
</feature>